<dbReference type="Gene3D" id="3.30.160.20">
    <property type="match status" value="1"/>
</dbReference>
<dbReference type="AlphaFoldDB" id="A0A0H4TNG3"/>
<dbReference type="InterPro" id="IPR020568">
    <property type="entry name" value="Ribosomal_Su5_D2-typ_SF"/>
</dbReference>
<dbReference type="Pfam" id="PF00333">
    <property type="entry name" value="Ribosomal_S5"/>
    <property type="match status" value="1"/>
</dbReference>
<evidence type="ECO:0000256" key="6">
    <source>
        <dbReference type="ARBA" id="ARBA00035255"/>
    </source>
</evidence>
<dbReference type="GO" id="GO:0003735">
    <property type="term" value="F:structural constituent of ribosome"/>
    <property type="evidence" value="ECO:0007669"/>
    <property type="project" value="UniProtKB-UniRule"/>
</dbReference>
<comment type="function">
    <text evidence="8">With S4 and S12 plays an important role in translational accuracy.</text>
</comment>
<keyword evidence="4 8" id="KW-0689">Ribosomal protein</keyword>
<evidence type="ECO:0000256" key="5">
    <source>
        <dbReference type="ARBA" id="ARBA00023274"/>
    </source>
</evidence>
<dbReference type="GO" id="GO:0005737">
    <property type="term" value="C:cytoplasm"/>
    <property type="evidence" value="ECO:0007669"/>
    <property type="project" value="UniProtKB-ARBA"/>
</dbReference>
<comment type="similarity">
    <text evidence="1 8 9">Belongs to the universal ribosomal protein uS5 family.</text>
</comment>
<evidence type="ECO:0000259" key="10">
    <source>
        <dbReference type="PROSITE" id="PS50881"/>
    </source>
</evidence>
<dbReference type="Gene3D" id="3.30.230.10">
    <property type="match status" value="1"/>
</dbReference>
<dbReference type="HAMAP" id="MF_01307_B">
    <property type="entry name" value="Ribosomal_uS5_B"/>
    <property type="match status" value="1"/>
</dbReference>
<protein>
    <recommendedName>
        <fullName evidence="6 8">Small ribosomal subunit protein uS5</fullName>
    </recommendedName>
</protein>
<comment type="domain">
    <text evidence="8">The N-terminal domain interacts with the head of the 30S subunit; the C-terminal domain interacts with the body and contacts protein S4. The interaction surface between S4 and S5 is involved in control of translational fidelity.</text>
</comment>
<dbReference type="GO" id="GO:0006412">
    <property type="term" value="P:translation"/>
    <property type="evidence" value="ECO:0007669"/>
    <property type="project" value="UniProtKB-UniRule"/>
</dbReference>
<dbReference type="EMBL" id="KT006997">
    <property type="protein sequence ID" value="AKQ02189.1"/>
    <property type="molecule type" value="Genomic_DNA"/>
</dbReference>
<reference evidence="11" key="1">
    <citation type="journal article" date="2015" name="ISME J.">
        <title>Aquifer environment selects for microbial species cohorts in sediment and groundwater.</title>
        <authorList>
            <person name="Hug L.A."/>
            <person name="Thomas B.C."/>
            <person name="Brown C.T."/>
            <person name="Frischkorn K.R."/>
            <person name="Williams K.H."/>
            <person name="Tringe S.G."/>
            <person name="Banfield J.F."/>
        </authorList>
    </citation>
    <scope>NUCLEOTIDE SEQUENCE</scope>
</reference>
<dbReference type="FunFam" id="3.30.230.10:FF:000002">
    <property type="entry name" value="30S ribosomal protein S5"/>
    <property type="match status" value="1"/>
</dbReference>
<dbReference type="Pfam" id="PF03719">
    <property type="entry name" value="Ribosomal_S5_C"/>
    <property type="match status" value="1"/>
</dbReference>
<dbReference type="InterPro" id="IPR005712">
    <property type="entry name" value="Ribosomal_uS5_bac-type"/>
</dbReference>
<dbReference type="PROSITE" id="PS50881">
    <property type="entry name" value="S5_DSRBD"/>
    <property type="match status" value="1"/>
</dbReference>
<evidence type="ECO:0000256" key="9">
    <source>
        <dbReference type="RuleBase" id="RU003823"/>
    </source>
</evidence>
<dbReference type="FunFam" id="3.30.160.20:FF:000001">
    <property type="entry name" value="30S ribosomal protein S5"/>
    <property type="match status" value="1"/>
</dbReference>
<dbReference type="GO" id="GO:0019843">
    <property type="term" value="F:rRNA binding"/>
    <property type="evidence" value="ECO:0007669"/>
    <property type="project" value="UniProtKB-UniRule"/>
</dbReference>
<comment type="subunit">
    <text evidence="7 8">Part of the 30S ribosomal subunit. Contacts proteins S4 and S8.</text>
</comment>
<dbReference type="GO" id="GO:0015935">
    <property type="term" value="C:small ribosomal subunit"/>
    <property type="evidence" value="ECO:0007669"/>
    <property type="project" value="InterPro"/>
</dbReference>
<comment type="function">
    <text evidence="8">Located at the back of the 30S subunit body where it stabilizes the conformation of the head with respect to the body.</text>
</comment>
<dbReference type="NCBIfam" id="TIGR01021">
    <property type="entry name" value="rpsE_bact"/>
    <property type="match status" value="1"/>
</dbReference>
<keyword evidence="3 8" id="KW-0694">RNA-binding</keyword>
<feature type="domain" description="S5 DRBM" evidence="10">
    <location>
        <begin position="21"/>
        <end position="84"/>
    </location>
</feature>
<evidence type="ECO:0000256" key="1">
    <source>
        <dbReference type="ARBA" id="ARBA00008945"/>
    </source>
</evidence>
<proteinExistence type="inferred from homology"/>
<evidence type="ECO:0000256" key="4">
    <source>
        <dbReference type="ARBA" id="ARBA00022980"/>
    </source>
</evidence>
<keyword evidence="2 8" id="KW-0699">rRNA-binding</keyword>
<accession>A0A0H4TNG3</accession>
<sequence>MSNPSKYIAKREKVDASEMELSEKVVFINRVAKVMKGGRRFHFTAVVVVGDGDGHVGAAMGKAREVPEAIRKASTVARKHMLSVPMVGTTIPHPVLARFSASRVLIKPAAPGTGLIAGGGVRAVLEEAGVKDAVTKSLGSRNPANVVKATMLGLSLLRSPEEALARRRAVSAGASADG</sequence>
<evidence type="ECO:0000313" key="11">
    <source>
        <dbReference type="EMBL" id="AKQ02189.1"/>
    </source>
</evidence>
<evidence type="ECO:0000256" key="3">
    <source>
        <dbReference type="ARBA" id="ARBA00022884"/>
    </source>
</evidence>
<evidence type="ECO:0000256" key="2">
    <source>
        <dbReference type="ARBA" id="ARBA00022730"/>
    </source>
</evidence>
<dbReference type="InterPro" id="IPR005324">
    <property type="entry name" value="Ribosomal_uS5_C"/>
</dbReference>
<evidence type="ECO:0000256" key="7">
    <source>
        <dbReference type="ARBA" id="ARBA00062000"/>
    </source>
</evidence>
<dbReference type="GO" id="GO:0042254">
    <property type="term" value="P:ribosome biogenesis"/>
    <property type="evidence" value="ECO:0007669"/>
    <property type="project" value="UniProtKB-ARBA"/>
</dbReference>
<gene>
    <name evidence="8" type="primary">rpsE</name>
</gene>
<dbReference type="InterPro" id="IPR018192">
    <property type="entry name" value="Ribosomal_uS5_N_CS"/>
</dbReference>
<dbReference type="PANTHER" id="PTHR48277:SF1">
    <property type="entry name" value="MITOCHONDRIAL RIBOSOMAL PROTEIN S5"/>
    <property type="match status" value="1"/>
</dbReference>
<dbReference type="SUPFAM" id="SSF54211">
    <property type="entry name" value="Ribosomal protein S5 domain 2-like"/>
    <property type="match status" value="1"/>
</dbReference>
<dbReference type="InterPro" id="IPR013810">
    <property type="entry name" value="Ribosomal_uS5_N"/>
</dbReference>
<evidence type="ECO:0000256" key="8">
    <source>
        <dbReference type="HAMAP-Rule" id="MF_01307"/>
    </source>
</evidence>
<dbReference type="PANTHER" id="PTHR48277">
    <property type="entry name" value="MITOCHONDRIAL RIBOSOMAL PROTEIN S5"/>
    <property type="match status" value="1"/>
</dbReference>
<dbReference type="InterPro" id="IPR000851">
    <property type="entry name" value="Ribosomal_uS5"/>
</dbReference>
<dbReference type="SUPFAM" id="SSF54768">
    <property type="entry name" value="dsRNA-binding domain-like"/>
    <property type="match status" value="1"/>
</dbReference>
<dbReference type="PROSITE" id="PS00585">
    <property type="entry name" value="RIBOSOMAL_S5"/>
    <property type="match status" value="1"/>
</dbReference>
<name>A0A0H4TNG3_9CHLR</name>
<organism evidence="11">
    <name type="scientific">uncultured Chloroflexi bacterium Rifle_16ft_4_minimus_36211</name>
    <dbReference type="NCBI Taxonomy" id="1665072"/>
    <lineage>
        <taxon>Bacteria</taxon>
        <taxon>Bacillati</taxon>
        <taxon>Chloroflexota</taxon>
        <taxon>environmental samples</taxon>
    </lineage>
</organism>
<keyword evidence="5 8" id="KW-0687">Ribonucleoprotein</keyword>
<dbReference type="InterPro" id="IPR014721">
    <property type="entry name" value="Ribsml_uS5_D2-typ_fold_subgr"/>
</dbReference>